<evidence type="ECO:0000256" key="3">
    <source>
        <dbReference type="ARBA" id="ARBA00021942"/>
    </source>
</evidence>
<dbReference type="GO" id="GO:0046360">
    <property type="term" value="P:2-oxobutyrate biosynthetic process"/>
    <property type="evidence" value="ECO:0007669"/>
    <property type="project" value="TreeGrafter"/>
</dbReference>
<dbReference type="PANTHER" id="PTHR42690:SF1">
    <property type="entry name" value="THREONINE SYNTHASE-LIKE 2"/>
    <property type="match status" value="1"/>
</dbReference>
<accession>A0A2P2I671</accession>
<evidence type="ECO:0000259" key="7">
    <source>
        <dbReference type="Pfam" id="PF00291"/>
    </source>
</evidence>
<evidence type="ECO:0000256" key="4">
    <source>
        <dbReference type="ARBA" id="ARBA00022898"/>
    </source>
</evidence>
<dbReference type="GO" id="GO:0009071">
    <property type="term" value="P:serine family amino acid catabolic process"/>
    <property type="evidence" value="ECO:0007669"/>
    <property type="project" value="TreeGrafter"/>
</dbReference>
<reference evidence="9" key="1">
    <citation type="journal article" date="2018" name="Biosci. Biotechnol. Biochem.">
        <title>Polysaccharide hydrolase of the hadal zone amphipods Hirondellea gigas.</title>
        <authorList>
            <person name="Kobayashi H."/>
            <person name="Nagahama T."/>
            <person name="Arai W."/>
            <person name="Sasagawa Y."/>
            <person name="Umeda M."/>
            <person name="Hayashi T."/>
            <person name="Nikaido I."/>
            <person name="Watanabe H."/>
            <person name="Oguri K."/>
            <person name="Kitazato H."/>
            <person name="Fujioka K."/>
            <person name="Kido Y."/>
            <person name="Takami H."/>
        </authorList>
    </citation>
    <scope>NUCLEOTIDE SEQUENCE</scope>
    <source>
        <tissue evidence="9">Whole body</tissue>
    </source>
</reference>
<feature type="modified residue" description="N6-(pyridoxal phosphate)lysine" evidence="6">
    <location>
        <position position="119"/>
    </location>
</feature>
<dbReference type="InterPro" id="IPR004450">
    <property type="entry name" value="Thr_synthase-like"/>
</dbReference>
<comment type="cofactor">
    <cofactor evidence="1 6">
        <name>pyridoxal 5'-phosphate</name>
        <dbReference type="ChEBI" id="CHEBI:597326"/>
    </cofactor>
</comment>
<name>A0A2P2I671_9CRUS</name>
<evidence type="ECO:0000256" key="6">
    <source>
        <dbReference type="PIRSR" id="PIRSR604450-51"/>
    </source>
</evidence>
<organism evidence="9">
    <name type="scientific">Hirondellea gigas</name>
    <dbReference type="NCBI Taxonomy" id="1518452"/>
    <lineage>
        <taxon>Eukaryota</taxon>
        <taxon>Metazoa</taxon>
        <taxon>Ecdysozoa</taxon>
        <taxon>Arthropoda</taxon>
        <taxon>Crustacea</taxon>
        <taxon>Multicrustacea</taxon>
        <taxon>Malacostraca</taxon>
        <taxon>Eumalacostraca</taxon>
        <taxon>Peracarida</taxon>
        <taxon>Amphipoda</taxon>
        <taxon>Amphilochidea</taxon>
        <taxon>Lysianassida</taxon>
        <taxon>Lysianassidira</taxon>
        <taxon>Lysianassoidea</taxon>
        <taxon>Lysianassidae</taxon>
        <taxon>Hirondellea</taxon>
    </lineage>
</organism>
<keyword evidence="5" id="KW-0456">Lyase</keyword>
<dbReference type="EMBL" id="IACF01003904">
    <property type="protein sequence ID" value="LAB69508.1"/>
    <property type="molecule type" value="mRNA"/>
</dbReference>
<dbReference type="SUPFAM" id="SSF53686">
    <property type="entry name" value="Tryptophan synthase beta subunit-like PLP-dependent enzymes"/>
    <property type="match status" value="1"/>
</dbReference>
<keyword evidence="4 6" id="KW-0663">Pyridoxal phosphate</keyword>
<evidence type="ECO:0000313" key="9">
    <source>
        <dbReference type="EMBL" id="LAB69508.1"/>
    </source>
</evidence>
<dbReference type="InterPro" id="IPR051166">
    <property type="entry name" value="Threonine_Synthase"/>
</dbReference>
<feature type="domain" description="Tryptophan synthase beta chain-like PALP" evidence="7">
    <location>
        <begin position="103"/>
        <end position="404"/>
    </location>
</feature>
<dbReference type="NCBIfam" id="TIGR00260">
    <property type="entry name" value="thrC"/>
    <property type="match status" value="1"/>
</dbReference>
<dbReference type="GO" id="GO:0030170">
    <property type="term" value="F:pyridoxal phosphate binding"/>
    <property type="evidence" value="ECO:0007669"/>
    <property type="project" value="TreeGrafter"/>
</dbReference>
<sequence>MRYRSTRGGEVNLSFQDVLFAGYSEDGGLYMPESVPTVSAAELKAWATLSYRQLLYQISRKFIDTQEIPDNDLRDIIESAFRKFKSDEEMKLVNVTQSTVEADDIWILELFKGPTFAFKDLALSFVAGLLEYFLLKDQRHVTILVGTSGDTGGAAINAIEGRANMTLIVLLPRHRCTVPQMLQMVTSQHSNIVVYSVDGLSDDLDVPIKKCFASADFMKRHNLMSINSINWGRILGQVAHFFYSFFRRTQTKQASELLSVEIVLPTGAAGNITSGCLAEAMGLPVTLVAAVNTNDIMARAINGDFSIVPQVHHSLSSAMDIQMPYNFERMLYLFSEFNVQLVASLMKTFEEQGRVKIPDSILSNMKKVITDTCVHDDDRVLQVMRMVHHSHGYLLCPHTAVAVAYHYKCPPIATKPRLYIATASPTKFPEALKKALTSTDPKLESVSQHLPDKEASAIVHNVCQPLDHLKSLPTKSLMMDQGENWEKMLREKIEEINATWLNEICV</sequence>
<dbReference type="InterPro" id="IPR001926">
    <property type="entry name" value="TrpB-like_PALP"/>
</dbReference>
<dbReference type="Pfam" id="PF14821">
    <property type="entry name" value="Thr_synth_N"/>
    <property type="match status" value="1"/>
</dbReference>
<proteinExistence type="evidence at transcript level"/>
<dbReference type="AlphaFoldDB" id="A0A2P2I671"/>
<evidence type="ECO:0000259" key="8">
    <source>
        <dbReference type="Pfam" id="PF14821"/>
    </source>
</evidence>
<dbReference type="InterPro" id="IPR037158">
    <property type="entry name" value="Thr_synth_N_sf"/>
</dbReference>
<evidence type="ECO:0000256" key="1">
    <source>
        <dbReference type="ARBA" id="ARBA00001933"/>
    </source>
</evidence>
<dbReference type="InterPro" id="IPR036052">
    <property type="entry name" value="TrpB-like_PALP_sf"/>
</dbReference>
<dbReference type="GO" id="GO:0016829">
    <property type="term" value="F:lyase activity"/>
    <property type="evidence" value="ECO:0007669"/>
    <property type="project" value="UniProtKB-KW"/>
</dbReference>
<dbReference type="FunFam" id="3.40.50.1100:FF:000047">
    <property type="entry name" value="Threonine synthase like 2"/>
    <property type="match status" value="1"/>
</dbReference>
<comment type="similarity">
    <text evidence="2">Belongs to the threonine synthase family.</text>
</comment>
<protein>
    <recommendedName>
        <fullName evidence="3">Threonine synthase-like 2</fullName>
    </recommendedName>
</protein>
<dbReference type="InterPro" id="IPR029144">
    <property type="entry name" value="Thr_synth_N"/>
</dbReference>
<evidence type="ECO:0000256" key="5">
    <source>
        <dbReference type="ARBA" id="ARBA00023239"/>
    </source>
</evidence>
<dbReference type="Gene3D" id="3.40.50.1100">
    <property type="match status" value="2"/>
</dbReference>
<dbReference type="PANTHER" id="PTHR42690">
    <property type="entry name" value="THREONINE SYNTHASE FAMILY MEMBER"/>
    <property type="match status" value="1"/>
</dbReference>
<dbReference type="Pfam" id="PF00291">
    <property type="entry name" value="PALP"/>
    <property type="match status" value="1"/>
</dbReference>
<evidence type="ECO:0000256" key="2">
    <source>
        <dbReference type="ARBA" id="ARBA00005517"/>
    </source>
</evidence>
<feature type="domain" description="Threonine synthase N-terminal" evidence="8">
    <location>
        <begin position="2"/>
        <end position="81"/>
    </location>
</feature>
<dbReference type="Gene3D" id="3.90.1380.10">
    <property type="entry name" value="Threonine synthase, N-terminal domain"/>
    <property type="match status" value="1"/>
</dbReference>
<dbReference type="FunFam" id="3.90.1380.10:FF:000003">
    <property type="entry name" value="THR4p Threonine synthase"/>
    <property type="match status" value="1"/>
</dbReference>